<dbReference type="PANTHER" id="PTHR21231:SF3">
    <property type="entry name" value="GPN-LOOP GTPASE 2"/>
    <property type="match status" value="1"/>
</dbReference>
<gene>
    <name evidence="6" type="ORF">CMU_006820</name>
</gene>
<evidence type="ECO:0000313" key="6">
    <source>
        <dbReference type="EMBL" id="EEA07759.1"/>
    </source>
</evidence>
<keyword evidence="4 5" id="KW-0342">GTP-binding</keyword>
<dbReference type="VEuPathDB" id="CryptoDB:CMU_006820"/>
<accession>B6AHR4</accession>
<dbReference type="InterPro" id="IPR004130">
    <property type="entry name" value="Gpn"/>
</dbReference>
<dbReference type="InterPro" id="IPR027417">
    <property type="entry name" value="P-loop_NTPase"/>
</dbReference>
<dbReference type="Pfam" id="PF03029">
    <property type="entry name" value="ATP_bind_1"/>
    <property type="match status" value="1"/>
</dbReference>
<dbReference type="STRING" id="441375.B6AHR4"/>
<dbReference type="Proteomes" id="UP000001460">
    <property type="component" value="Unassembled WGS sequence"/>
</dbReference>
<proteinExistence type="inferred from homology"/>
<dbReference type="GO" id="GO:0005737">
    <property type="term" value="C:cytoplasm"/>
    <property type="evidence" value="ECO:0007669"/>
    <property type="project" value="TreeGrafter"/>
</dbReference>
<evidence type="ECO:0000256" key="2">
    <source>
        <dbReference type="ARBA" id="ARBA00022741"/>
    </source>
</evidence>
<dbReference type="GO" id="GO:0005525">
    <property type="term" value="F:GTP binding"/>
    <property type="evidence" value="ECO:0007669"/>
    <property type="project" value="UniProtKB-KW"/>
</dbReference>
<name>B6AHR4_CRYMR</name>
<evidence type="ECO:0000313" key="7">
    <source>
        <dbReference type="Proteomes" id="UP000001460"/>
    </source>
</evidence>
<dbReference type="OrthoDB" id="5839at2759"/>
<dbReference type="PANTHER" id="PTHR21231">
    <property type="entry name" value="XPA-BINDING PROTEIN 1-RELATED"/>
    <property type="match status" value="1"/>
</dbReference>
<protein>
    <recommendedName>
        <fullName evidence="5">GPN-loop GTPase 2</fullName>
    </recommendedName>
</protein>
<keyword evidence="6" id="KW-0067">ATP-binding</keyword>
<comment type="function">
    <text evidence="5">Small GTPase required for proper localization of RNA polymerase II and III (RNAPII and RNAPIII). May act at an RNAP assembly step prior to nuclear import.</text>
</comment>
<dbReference type="RefSeq" id="XP_002142108.1">
    <property type="nucleotide sequence ID" value="XM_002142072.1"/>
</dbReference>
<dbReference type="Gene3D" id="3.40.50.300">
    <property type="entry name" value="P-loop containing nucleotide triphosphate hydrolases"/>
    <property type="match status" value="1"/>
</dbReference>
<dbReference type="CDD" id="cd17871">
    <property type="entry name" value="GPN2"/>
    <property type="match status" value="1"/>
</dbReference>
<evidence type="ECO:0000256" key="4">
    <source>
        <dbReference type="ARBA" id="ARBA00023134"/>
    </source>
</evidence>
<reference evidence="6" key="1">
    <citation type="submission" date="2008-06" db="EMBL/GenBank/DDBJ databases">
        <authorList>
            <person name="Lorenzi H."/>
            <person name="Inman J."/>
            <person name="Miller J."/>
            <person name="Schobel S."/>
            <person name="Amedeo P."/>
            <person name="Caler E.V."/>
            <person name="da Silva J."/>
        </authorList>
    </citation>
    <scope>NUCLEOTIDE SEQUENCE [LARGE SCALE GENOMIC DNA]</scope>
    <source>
        <strain evidence="6">RN66</strain>
    </source>
</reference>
<dbReference type="AlphaFoldDB" id="B6AHR4"/>
<evidence type="ECO:0000256" key="5">
    <source>
        <dbReference type="RuleBase" id="RU365059"/>
    </source>
</evidence>
<dbReference type="GO" id="GO:0003924">
    <property type="term" value="F:GTPase activity"/>
    <property type="evidence" value="ECO:0007669"/>
    <property type="project" value="TreeGrafter"/>
</dbReference>
<evidence type="ECO:0000256" key="1">
    <source>
        <dbReference type="ARBA" id="ARBA00005290"/>
    </source>
</evidence>
<dbReference type="EMBL" id="DS989734">
    <property type="protein sequence ID" value="EEA07759.1"/>
    <property type="molecule type" value="Genomic_DNA"/>
</dbReference>
<dbReference type="eggNOG" id="KOG1533">
    <property type="taxonomic scope" value="Eukaryota"/>
</dbReference>
<dbReference type="OMA" id="ATHNYFL"/>
<keyword evidence="3 5" id="KW-0378">Hydrolase</keyword>
<evidence type="ECO:0000256" key="3">
    <source>
        <dbReference type="ARBA" id="ARBA00022801"/>
    </source>
</evidence>
<dbReference type="InterPro" id="IPR030231">
    <property type="entry name" value="Gpn2"/>
</dbReference>
<dbReference type="GO" id="GO:0005524">
    <property type="term" value="F:ATP binding"/>
    <property type="evidence" value="ECO:0007669"/>
    <property type="project" value="UniProtKB-KW"/>
</dbReference>
<organism evidence="6 7">
    <name type="scientific">Cryptosporidium muris (strain RN66)</name>
    <dbReference type="NCBI Taxonomy" id="441375"/>
    <lineage>
        <taxon>Eukaryota</taxon>
        <taxon>Sar</taxon>
        <taxon>Alveolata</taxon>
        <taxon>Apicomplexa</taxon>
        <taxon>Conoidasida</taxon>
        <taxon>Coccidia</taxon>
        <taxon>Eucoccidiorida</taxon>
        <taxon>Eimeriorina</taxon>
        <taxon>Cryptosporidiidae</taxon>
        <taxon>Cryptosporidium</taxon>
    </lineage>
</organism>
<dbReference type="SUPFAM" id="SSF52540">
    <property type="entry name" value="P-loop containing nucleoside triphosphate hydrolases"/>
    <property type="match status" value="1"/>
</dbReference>
<keyword evidence="7" id="KW-1185">Reference proteome</keyword>
<comment type="subunit">
    <text evidence="5">Binds to RNA polymerase II (RNAPII).</text>
</comment>
<comment type="similarity">
    <text evidence="1 5">Belongs to the GPN-loop GTPase family.</text>
</comment>
<keyword evidence="2 5" id="KW-0547">Nucleotide-binding</keyword>
<sequence>MTIFGQIVVGPSGTGKTTFINGMHQMCEALGRPHLVLNIDPANENIPYIPDIDIRDLITLDQIMEEYKLGPNGALIYAMEYLKVNVDWLIEEINKEKDKGRYLLIDIPGQVELYTHNASLKDILNDLFEILDIRLTVIHLIDCTLLSSPTNYISSLLVSLSAQMSLELPYINVFSKIDLLNTIRDDLPFRLEYFVEVQDLNQLLIYWENHSAQGNHPMALKFQLFQRELANLIEDSTIMQFIPVDINEKNSVLSLLQLIDKANG</sequence>
<dbReference type="GeneID" id="6997109"/>
<dbReference type="FunFam" id="3.40.50.300:FF:000338">
    <property type="entry name" value="GPN-loop GTPase 2"/>
    <property type="match status" value="1"/>
</dbReference>